<keyword evidence="2" id="KW-1185">Reference proteome</keyword>
<dbReference type="SUPFAM" id="SSF53850">
    <property type="entry name" value="Periplasmic binding protein-like II"/>
    <property type="match status" value="1"/>
</dbReference>
<sequence>MNSIPLTFASGLYDRMVPLARGQVRCPGIAVNFIDIPHPREIFDRMMSAGEFDASELSSSEYISNYAAGDRSFVALPVFPSRAFRHSCIYVNTKAIRQPSDLSGKRVGIPLYTMTAAVWIRGLLQHEYGVDIDSIVWTEGDVEKPGVYGSPSALPPVKKLKIERNTSSKSLSQMLEDGELDALISPDKPSSMARSAHLQRLFPDFKQVEIAYFKNTGLFPIMHLVVIRRDYYERYRFAATSLFRALDESKATARKGLVYTGTLRYMVPWLLADVEEMEEIFNGDCWPYGLEPNRKTLETLVQYLAEQGMIQEVVKVDDLFVPIKASSEWKDNDSGMGGLVADET</sequence>
<evidence type="ECO:0000313" key="1">
    <source>
        <dbReference type="EMBL" id="KEF58361.1"/>
    </source>
</evidence>
<dbReference type="AlphaFoldDB" id="A0A072PET0"/>
<gene>
    <name evidence="1" type="ORF">A1O9_06287</name>
</gene>
<dbReference type="GeneID" id="25281204"/>
<proteinExistence type="predicted"/>
<name>A0A072PET0_9EURO</name>
<dbReference type="HOGENOM" id="CLU_072759_0_0_1"/>
<dbReference type="RefSeq" id="XP_013260951.1">
    <property type="nucleotide sequence ID" value="XM_013405497.1"/>
</dbReference>
<dbReference type="Proteomes" id="UP000027920">
    <property type="component" value="Unassembled WGS sequence"/>
</dbReference>
<organism evidence="1 2">
    <name type="scientific">Exophiala aquamarina CBS 119918</name>
    <dbReference type="NCBI Taxonomy" id="1182545"/>
    <lineage>
        <taxon>Eukaryota</taxon>
        <taxon>Fungi</taxon>
        <taxon>Dikarya</taxon>
        <taxon>Ascomycota</taxon>
        <taxon>Pezizomycotina</taxon>
        <taxon>Eurotiomycetes</taxon>
        <taxon>Chaetothyriomycetidae</taxon>
        <taxon>Chaetothyriales</taxon>
        <taxon>Herpotrichiellaceae</taxon>
        <taxon>Exophiala</taxon>
    </lineage>
</organism>
<comment type="caution">
    <text evidence="1">The sequence shown here is derived from an EMBL/GenBank/DDBJ whole genome shotgun (WGS) entry which is preliminary data.</text>
</comment>
<dbReference type="OrthoDB" id="2093528at2759"/>
<reference evidence="1 2" key="1">
    <citation type="submission" date="2013-03" db="EMBL/GenBank/DDBJ databases">
        <title>The Genome Sequence of Exophiala aquamarina CBS 119918.</title>
        <authorList>
            <consortium name="The Broad Institute Genomics Platform"/>
            <person name="Cuomo C."/>
            <person name="de Hoog S."/>
            <person name="Gorbushina A."/>
            <person name="Walker B."/>
            <person name="Young S.K."/>
            <person name="Zeng Q."/>
            <person name="Gargeya S."/>
            <person name="Fitzgerald M."/>
            <person name="Haas B."/>
            <person name="Abouelleil A."/>
            <person name="Allen A.W."/>
            <person name="Alvarado L."/>
            <person name="Arachchi H.M."/>
            <person name="Berlin A.M."/>
            <person name="Chapman S.B."/>
            <person name="Gainer-Dewar J."/>
            <person name="Goldberg J."/>
            <person name="Griggs A."/>
            <person name="Gujja S."/>
            <person name="Hansen M."/>
            <person name="Howarth C."/>
            <person name="Imamovic A."/>
            <person name="Ireland A."/>
            <person name="Larimer J."/>
            <person name="McCowan C."/>
            <person name="Murphy C."/>
            <person name="Pearson M."/>
            <person name="Poon T.W."/>
            <person name="Priest M."/>
            <person name="Roberts A."/>
            <person name="Saif S."/>
            <person name="Shea T."/>
            <person name="Sisk P."/>
            <person name="Sykes S."/>
            <person name="Wortman J."/>
            <person name="Nusbaum C."/>
            <person name="Birren B."/>
        </authorList>
    </citation>
    <scope>NUCLEOTIDE SEQUENCE [LARGE SCALE GENOMIC DNA]</scope>
    <source>
        <strain evidence="1 2">CBS 119918</strain>
    </source>
</reference>
<evidence type="ECO:0000313" key="2">
    <source>
        <dbReference type="Proteomes" id="UP000027920"/>
    </source>
</evidence>
<dbReference type="EMBL" id="AMGV01000004">
    <property type="protein sequence ID" value="KEF58361.1"/>
    <property type="molecule type" value="Genomic_DNA"/>
</dbReference>
<dbReference type="Gene3D" id="3.40.190.10">
    <property type="entry name" value="Periplasmic binding protein-like II"/>
    <property type="match status" value="1"/>
</dbReference>
<evidence type="ECO:0008006" key="3">
    <source>
        <dbReference type="Google" id="ProtNLM"/>
    </source>
</evidence>
<accession>A0A072PET0</accession>
<protein>
    <recommendedName>
        <fullName evidence="3">SsuA/THI5-like domain-containing protein</fullName>
    </recommendedName>
</protein>
<dbReference type="VEuPathDB" id="FungiDB:A1O9_06287"/>